<feature type="region of interest" description="Disordered" evidence="4">
    <location>
        <begin position="1"/>
        <end position="23"/>
    </location>
</feature>
<keyword evidence="6" id="KW-0540">Nuclease</keyword>
<gene>
    <name evidence="7" type="ORF">CIK59_11215</name>
    <name evidence="6" type="ORF">CXR23_04000</name>
</gene>
<dbReference type="PANTHER" id="PTHR30408:SF12">
    <property type="entry name" value="TYPE I RESTRICTION ENZYME MJAVIII SPECIFICITY SUBUNIT"/>
    <property type="match status" value="1"/>
</dbReference>
<evidence type="ECO:0000259" key="5">
    <source>
        <dbReference type="Pfam" id="PF01420"/>
    </source>
</evidence>
<name>A0A2A3ZP10_BREAU</name>
<dbReference type="InterPro" id="IPR000055">
    <property type="entry name" value="Restrct_endonuc_typeI_TRD"/>
</dbReference>
<feature type="domain" description="Type I restriction modification DNA specificity" evidence="5">
    <location>
        <begin position="3"/>
        <end position="164"/>
    </location>
</feature>
<evidence type="ECO:0000313" key="6">
    <source>
        <dbReference type="EMBL" id="AZT92404.1"/>
    </source>
</evidence>
<evidence type="ECO:0000256" key="2">
    <source>
        <dbReference type="ARBA" id="ARBA00022747"/>
    </source>
</evidence>
<dbReference type="Proteomes" id="UP000217881">
    <property type="component" value="Unassembled WGS sequence"/>
</dbReference>
<keyword evidence="6" id="KW-0378">Hydrolase</keyword>
<comment type="similarity">
    <text evidence="1">Belongs to the type-I restriction system S methylase family.</text>
</comment>
<keyword evidence="3" id="KW-0238">DNA-binding</keyword>
<reference evidence="7 8" key="1">
    <citation type="journal article" date="2017" name="Elife">
        <title>Extensive horizontal gene transfer in cheese-associated bacteria.</title>
        <authorList>
            <person name="Bonham K.S."/>
            <person name="Wolfe B.E."/>
            <person name="Dutton R.J."/>
        </authorList>
    </citation>
    <scope>NUCLEOTIDE SEQUENCE [LARGE SCALE GENOMIC DNA]</scope>
    <source>
        <strain evidence="7 8">738_8</strain>
    </source>
</reference>
<accession>A0A2A3ZP10</accession>
<dbReference type="CDD" id="cd17513">
    <property type="entry name" value="RMtype1_S_AveSPN6ORF1907P_TRD2-CR2_like"/>
    <property type="match status" value="1"/>
</dbReference>
<dbReference type="GO" id="GO:0003677">
    <property type="term" value="F:DNA binding"/>
    <property type="evidence" value="ECO:0007669"/>
    <property type="project" value="UniProtKB-KW"/>
</dbReference>
<dbReference type="RefSeq" id="WP_096146540.1">
    <property type="nucleotide sequence ID" value="NZ_CP025330.1"/>
</dbReference>
<organism evidence="7 8">
    <name type="scientific">Brevibacterium aurantiacum</name>
    <dbReference type="NCBI Taxonomy" id="273384"/>
    <lineage>
        <taxon>Bacteria</taxon>
        <taxon>Bacillati</taxon>
        <taxon>Actinomycetota</taxon>
        <taxon>Actinomycetes</taxon>
        <taxon>Micrococcales</taxon>
        <taxon>Brevibacteriaceae</taxon>
        <taxon>Brevibacterium</taxon>
    </lineage>
</organism>
<dbReference type="EMBL" id="NRHA01000013">
    <property type="protein sequence ID" value="PCC53288.1"/>
    <property type="molecule type" value="Genomic_DNA"/>
</dbReference>
<keyword evidence="6" id="KW-0255">Endonuclease</keyword>
<reference evidence="6 9" key="2">
    <citation type="submission" date="2017-12" db="EMBL/GenBank/DDBJ databases">
        <authorList>
            <person name="Levesque S."/>
        </authorList>
    </citation>
    <scope>NUCLEOTIDE SEQUENCE [LARGE SCALE GENOMIC DNA]</scope>
    <source>
        <strain evidence="6 9">SMQ-1417</strain>
    </source>
</reference>
<dbReference type="AlphaFoldDB" id="A0A2A3ZP10"/>
<proteinExistence type="inferred from homology"/>
<dbReference type="InterPro" id="IPR044946">
    <property type="entry name" value="Restrct_endonuc_typeI_TRD_sf"/>
</dbReference>
<keyword evidence="2" id="KW-0680">Restriction system</keyword>
<dbReference type="InterPro" id="IPR052021">
    <property type="entry name" value="Type-I_RS_S_subunit"/>
</dbReference>
<reference evidence="6 9" key="3">
    <citation type="submission" date="2019-01" db="EMBL/GenBank/DDBJ databases">
        <title>Comparative genomic analysis of Brevibacterium aurantiacum sheds light on its evolution and its adaptation to smear-ripened cheeses.</title>
        <authorList>
            <person name="Moineau S."/>
        </authorList>
    </citation>
    <scope>NUCLEOTIDE SEQUENCE [LARGE SCALE GENOMIC DNA]</scope>
    <source>
        <strain evidence="6 9">SMQ-1417</strain>
    </source>
</reference>
<dbReference type="REBASE" id="292905">
    <property type="entry name" value="S.Bau1417II"/>
</dbReference>
<dbReference type="GO" id="GO:0004519">
    <property type="term" value="F:endonuclease activity"/>
    <property type="evidence" value="ECO:0007669"/>
    <property type="project" value="UniProtKB-KW"/>
</dbReference>
<dbReference type="SUPFAM" id="SSF116734">
    <property type="entry name" value="DNA methylase specificity domain"/>
    <property type="match status" value="2"/>
</dbReference>
<dbReference type="PANTHER" id="PTHR30408">
    <property type="entry name" value="TYPE-1 RESTRICTION ENZYME ECOKI SPECIFICITY PROTEIN"/>
    <property type="match status" value="1"/>
</dbReference>
<dbReference type="EMBL" id="CP025330">
    <property type="protein sequence ID" value="AZT92404.1"/>
    <property type="molecule type" value="Genomic_DNA"/>
</dbReference>
<evidence type="ECO:0000313" key="8">
    <source>
        <dbReference type="Proteomes" id="UP000217881"/>
    </source>
</evidence>
<evidence type="ECO:0000256" key="1">
    <source>
        <dbReference type="ARBA" id="ARBA00010923"/>
    </source>
</evidence>
<evidence type="ECO:0000256" key="4">
    <source>
        <dbReference type="SAM" id="MobiDB-lite"/>
    </source>
</evidence>
<sequence length="383" mass="42697">MKMAPLGDVAEFASGGTPDRKNESFYQGEIPWITGADIDDEGHVRARHHITEHAVQKSATKITRKNSLLLVTRTSVGKTLIPPHPVSFSQDLTAISPCDNLDLKYLSRFLQSRSQYFEQHSRGATIKGVTRQVVEDLRIPLPPLDEQRRIAAILDKADAISQKRRQATAHLETLTQSIFHEMFGAPGEWTSRWNSATVGDLAFRITDGAHHTPKRQSSGVPLLSARNIRNGWIDFDNTDFVGQEEYDRLKKRVDPERGDILLSCSGTIGRVATITVPVSIALVRSVALIRPLDSVNTTFLAALLSSYTLQREMHRQANSSAQANLFQNQISRLPAFIPPENLQASFAHQTSRLVDARIKLTNLKEQSDALFTSLQSRAFRGEL</sequence>
<dbReference type="Gene3D" id="3.90.220.20">
    <property type="entry name" value="DNA methylase specificity domains"/>
    <property type="match status" value="2"/>
</dbReference>
<feature type="domain" description="Type I restriction modification DNA specificity" evidence="5">
    <location>
        <begin position="214"/>
        <end position="362"/>
    </location>
</feature>
<evidence type="ECO:0000313" key="7">
    <source>
        <dbReference type="EMBL" id="PCC53288.1"/>
    </source>
</evidence>
<dbReference type="Pfam" id="PF01420">
    <property type="entry name" value="Methylase_S"/>
    <property type="match status" value="2"/>
</dbReference>
<protein>
    <submittedName>
        <fullName evidence="6">Restriction endonuclease subunit S</fullName>
    </submittedName>
</protein>
<dbReference type="Proteomes" id="UP000283000">
    <property type="component" value="Chromosome"/>
</dbReference>
<evidence type="ECO:0000256" key="3">
    <source>
        <dbReference type="ARBA" id="ARBA00023125"/>
    </source>
</evidence>
<evidence type="ECO:0000313" key="9">
    <source>
        <dbReference type="Proteomes" id="UP000283000"/>
    </source>
</evidence>
<dbReference type="GO" id="GO:0009307">
    <property type="term" value="P:DNA restriction-modification system"/>
    <property type="evidence" value="ECO:0007669"/>
    <property type="project" value="UniProtKB-KW"/>
</dbReference>